<feature type="transmembrane region" description="Helical" evidence="1">
    <location>
        <begin position="18"/>
        <end position="36"/>
    </location>
</feature>
<feature type="transmembrane region" description="Helical" evidence="1">
    <location>
        <begin position="42"/>
        <end position="63"/>
    </location>
</feature>
<keyword evidence="1" id="KW-0472">Membrane</keyword>
<dbReference type="Proteomes" id="UP000422232">
    <property type="component" value="Chromosome"/>
</dbReference>
<evidence type="ECO:0000313" key="3">
    <source>
        <dbReference type="EMBL" id="QGO07630.1"/>
    </source>
</evidence>
<proteinExistence type="predicted"/>
<keyword evidence="1" id="KW-1133">Transmembrane helix</keyword>
<evidence type="ECO:0000256" key="1">
    <source>
        <dbReference type="SAM" id="Phobius"/>
    </source>
</evidence>
<dbReference type="EMBL" id="CP038908">
    <property type="protein sequence ID" value="QGO04747.1"/>
    <property type="molecule type" value="Genomic_DNA"/>
</dbReference>
<accession>A0A9Q6PTT0</accession>
<evidence type="ECO:0000313" key="4">
    <source>
        <dbReference type="Proteomes" id="UP000422232"/>
    </source>
</evidence>
<organism evidence="3 4">
    <name type="scientific">Piscirickettsia salmonis</name>
    <dbReference type="NCBI Taxonomy" id="1238"/>
    <lineage>
        <taxon>Bacteria</taxon>
        <taxon>Pseudomonadati</taxon>
        <taxon>Pseudomonadota</taxon>
        <taxon>Gammaproteobacteria</taxon>
        <taxon>Thiotrichales</taxon>
        <taxon>Piscirickettsiaceae</taxon>
        <taxon>Piscirickettsia</taxon>
    </lineage>
</organism>
<gene>
    <name evidence="2" type="ORF">Psal009_00619</name>
    <name evidence="3" type="ORF">Psal009_03589</name>
</gene>
<evidence type="ECO:0000313" key="2">
    <source>
        <dbReference type="EMBL" id="QGO04747.1"/>
    </source>
</evidence>
<dbReference type="EMBL" id="CP038909">
    <property type="protein sequence ID" value="QGO07630.1"/>
    <property type="molecule type" value="Genomic_DNA"/>
</dbReference>
<dbReference type="Proteomes" id="UP000422232">
    <property type="component" value="Plasmid unnamed1"/>
</dbReference>
<name>A0A9Q6PTT0_PISSA</name>
<keyword evidence="1" id="KW-0812">Transmembrane</keyword>
<dbReference type="AlphaFoldDB" id="A0A9Q6PTT0"/>
<geneLocation type="plasmid" evidence="3 4">
    <name>unnamed1</name>
</geneLocation>
<sequence>MLLYIFCILAYLRLEKSLIAKLIGGLALIICIVFTIQFGRSLWISFLYVTVGVVYQNRILLLVKFSDYKEYLYECFMKRYFSIK</sequence>
<keyword evidence="4" id="KW-1185">Reference proteome</keyword>
<keyword evidence="3" id="KW-0614">Plasmid</keyword>
<reference evidence="3 4" key="1">
    <citation type="submission" date="2019-04" db="EMBL/GenBank/DDBJ databases">
        <title>Complete genome sequencing of Piscirickettsia salmonis strain Psal-009.</title>
        <authorList>
            <person name="Schober I."/>
            <person name="Bunk B."/>
            <person name="Sproer C."/>
            <person name="Carril G.P."/>
            <person name="Riedel T."/>
            <person name="Flores-Herrera P.A."/>
            <person name="Nourdin-Galindo G."/>
            <person name="Marshall S.H."/>
            <person name="Overmann J."/>
        </authorList>
    </citation>
    <scope>NUCLEOTIDE SEQUENCE [LARGE SCALE GENOMIC DNA]</scope>
    <source>
        <strain evidence="3 4">Psal-009</strain>
        <plasmid evidence="3 4">unnamed1</plasmid>
    </source>
</reference>
<protein>
    <submittedName>
        <fullName evidence="3">Uncharacterized protein</fullName>
    </submittedName>
</protein>